<gene>
    <name evidence="2" type="ORF">URODEC1_LOCUS101694</name>
</gene>
<proteinExistence type="predicted"/>
<reference evidence="3" key="1">
    <citation type="submission" date="2024-06" db="EMBL/GenBank/DDBJ databases">
        <authorList>
            <person name="Ryan C."/>
        </authorList>
    </citation>
    <scope>NUCLEOTIDE SEQUENCE [LARGE SCALE GENOMIC DNA]</scope>
</reference>
<feature type="compositionally biased region" description="Low complexity" evidence="1">
    <location>
        <begin position="120"/>
        <end position="137"/>
    </location>
</feature>
<feature type="region of interest" description="Disordered" evidence="1">
    <location>
        <begin position="236"/>
        <end position="263"/>
    </location>
</feature>
<feature type="region of interest" description="Disordered" evidence="1">
    <location>
        <begin position="97"/>
        <end position="151"/>
    </location>
</feature>
<dbReference type="Proteomes" id="UP001497457">
    <property type="component" value="Chromosome 5rd"/>
</dbReference>
<reference evidence="2 3" key="2">
    <citation type="submission" date="2024-10" db="EMBL/GenBank/DDBJ databases">
        <authorList>
            <person name="Ryan C."/>
        </authorList>
    </citation>
    <scope>NUCLEOTIDE SEQUENCE [LARGE SCALE GENOMIC DNA]</scope>
</reference>
<dbReference type="PANTHER" id="PTHR33377:SF56">
    <property type="entry name" value="RX N-TERMINAL DOMAIN-CONTAINING PROTEIN"/>
    <property type="match status" value="1"/>
</dbReference>
<evidence type="ECO:0000256" key="1">
    <source>
        <dbReference type="SAM" id="MobiDB-lite"/>
    </source>
</evidence>
<evidence type="ECO:0000313" key="3">
    <source>
        <dbReference type="Proteomes" id="UP001497457"/>
    </source>
</evidence>
<dbReference type="EMBL" id="OZ075115">
    <property type="protein sequence ID" value="CAL5068623.1"/>
    <property type="molecule type" value="Genomic_DNA"/>
</dbReference>
<evidence type="ECO:0008006" key="4">
    <source>
        <dbReference type="Google" id="ProtNLM"/>
    </source>
</evidence>
<organism evidence="2 3">
    <name type="scientific">Urochloa decumbens</name>
    <dbReference type="NCBI Taxonomy" id="240449"/>
    <lineage>
        <taxon>Eukaryota</taxon>
        <taxon>Viridiplantae</taxon>
        <taxon>Streptophyta</taxon>
        <taxon>Embryophyta</taxon>
        <taxon>Tracheophyta</taxon>
        <taxon>Spermatophyta</taxon>
        <taxon>Magnoliopsida</taxon>
        <taxon>Liliopsida</taxon>
        <taxon>Poales</taxon>
        <taxon>Poaceae</taxon>
        <taxon>PACMAD clade</taxon>
        <taxon>Panicoideae</taxon>
        <taxon>Panicodae</taxon>
        <taxon>Paniceae</taxon>
        <taxon>Melinidinae</taxon>
        <taxon>Urochloa</taxon>
    </lineage>
</organism>
<sequence>MAEHIVSSATSAVTGELAKILFSGLVGRLDNRQAAAAAANKKLRRLELLLIKVHSAVEASEKHPIENAWLLKWRDTLKEAAAEGDEVLAGFRQRHRASLDAAQPESGDDAHRQQEQQDRPSSSFSATASAAPPSSLAQGTRGATKARLFSSDEDMERLNSAVERLEELSPEIGTYLKLLKLEILTPEQKSTESTERTMVAKRKRPSASSWDGSSFKLFGWSLNAVKAGNGALLPAPNMNEEQGSEESCRKTPMDQTVEATQKEEERSTLVDRLEEAFATICKTVDLADGRDLSEHKWLAYWASILREAKSQGRAVLGGIGARRGAGAGEEVVARCDEQDSELGRFVCGVESLAGEADYFTGLACLCPSY</sequence>
<evidence type="ECO:0000313" key="2">
    <source>
        <dbReference type="EMBL" id="CAL5068623.1"/>
    </source>
</evidence>
<name>A0ABC9F474_9POAL</name>
<dbReference type="PANTHER" id="PTHR33377">
    <property type="entry name" value="OS10G0134700 PROTEIN-RELATED"/>
    <property type="match status" value="1"/>
</dbReference>
<protein>
    <recommendedName>
        <fullName evidence="4">Rx N-terminal domain-containing protein</fullName>
    </recommendedName>
</protein>
<accession>A0ABC9F474</accession>
<feature type="compositionally biased region" description="Basic and acidic residues" evidence="1">
    <location>
        <begin position="108"/>
        <end position="118"/>
    </location>
</feature>
<keyword evidence="3" id="KW-1185">Reference proteome</keyword>
<dbReference type="AlphaFoldDB" id="A0ABC9F474"/>